<sequence>MILHVRDAETDALVRELARRRGISITDAVREAVEEALSREEAPSSLWDRTADIRERIASYPSTGETADKVFYDTLWEE</sequence>
<gene>
    <name evidence="1" type="ORF">ABGN05_16255</name>
</gene>
<proteinExistence type="predicted"/>
<protein>
    <submittedName>
        <fullName evidence="1">Type II toxin-antitoxin system VapB family antitoxin</fullName>
    </submittedName>
</protein>
<name>A0ABV3SKB3_9HYPH</name>
<accession>A0ABV3SKB3</accession>
<dbReference type="Proteomes" id="UP001556692">
    <property type="component" value="Unassembled WGS sequence"/>
</dbReference>
<evidence type="ECO:0000313" key="1">
    <source>
        <dbReference type="EMBL" id="MEX0407220.1"/>
    </source>
</evidence>
<dbReference type="CDD" id="cd21631">
    <property type="entry name" value="RHH_CopG_NikR-like"/>
    <property type="match status" value="1"/>
</dbReference>
<organism evidence="1 2">
    <name type="scientific">Aquibium pacificus</name>
    <dbReference type="NCBI Taxonomy" id="3153579"/>
    <lineage>
        <taxon>Bacteria</taxon>
        <taxon>Pseudomonadati</taxon>
        <taxon>Pseudomonadota</taxon>
        <taxon>Alphaproteobacteria</taxon>
        <taxon>Hyphomicrobiales</taxon>
        <taxon>Phyllobacteriaceae</taxon>
        <taxon>Aquibium</taxon>
    </lineage>
</organism>
<dbReference type="RefSeq" id="WP_367955086.1">
    <property type="nucleotide sequence ID" value="NZ_JBDPGJ010000003.1"/>
</dbReference>
<dbReference type="EMBL" id="JBDPGJ010000003">
    <property type="protein sequence ID" value="MEX0407220.1"/>
    <property type="molecule type" value="Genomic_DNA"/>
</dbReference>
<dbReference type="Pfam" id="PF07704">
    <property type="entry name" value="PSK_trans_fac"/>
    <property type="match status" value="1"/>
</dbReference>
<reference evidence="1 2" key="1">
    <citation type="submission" date="2024-05" db="EMBL/GenBank/DDBJ databases">
        <authorList>
            <person name="Jiang F."/>
        </authorList>
    </citation>
    <scope>NUCLEOTIDE SEQUENCE [LARGE SCALE GENOMIC DNA]</scope>
    <source>
        <strain evidence="1 2">LZ166</strain>
    </source>
</reference>
<evidence type="ECO:0000313" key="2">
    <source>
        <dbReference type="Proteomes" id="UP001556692"/>
    </source>
</evidence>
<comment type="caution">
    <text evidence="1">The sequence shown here is derived from an EMBL/GenBank/DDBJ whole genome shotgun (WGS) entry which is preliminary data.</text>
</comment>
<keyword evidence="2" id="KW-1185">Reference proteome</keyword>
<dbReference type="InterPro" id="IPR011660">
    <property type="entry name" value="VapB-like"/>
</dbReference>